<keyword evidence="9" id="KW-0479">Metal-binding</keyword>
<dbReference type="GO" id="GO:0005524">
    <property type="term" value="F:ATP binding"/>
    <property type="evidence" value="ECO:0007669"/>
    <property type="project" value="UniProtKB-KW"/>
</dbReference>
<keyword evidence="4 7" id="KW-0418">Kinase</keyword>
<dbReference type="AlphaFoldDB" id="A0A0R1UF53"/>
<evidence type="ECO:0000256" key="8">
    <source>
        <dbReference type="PIRSR" id="PIRSR000706-1"/>
    </source>
</evidence>
<evidence type="ECO:0000256" key="2">
    <source>
        <dbReference type="ARBA" id="ARBA00022679"/>
    </source>
</evidence>
<evidence type="ECO:0000256" key="9">
    <source>
        <dbReference type="PIRSR" id="PIRSR000706-2"/>
    </source>
</evidence>
<sequence>MKKTLIEQIPFEMPHNIKKFVTGVKIYDSSSSPEARVYFINKDNGYYLKKANARKLEKEAKMTSYFHSKEIGAEVLDYISSDYDWLLTKAVEGEDCIYQDYINNPTQLCDTLATELRKLHETDYTDCPIMDRTAEYLATVEENYRTENYDKSAFPDSFGYRSAEEAYEVLSNGKSALQSKVLLHGDYCLPNIILKDWKLSGFIDVGDGGVGDRHIDLFWGIWTLWFNLKTDKYRERFIDAYGRDKVDKSLLKVVAAAEVFG</sequence>
<evidence type="ECO:0000256" key="6">
    <source>
        <dbReference type="ARBA" id="ARBA00023251"/>
    </source>
</evidence>
<dbReference type="GO" id="GO:0046872">
    <property type="term" value="F:metal ion binding"/>
    <property type="evidence" value="ECO:0007669"/>
    <property type="project" value="UniProtKB-KW"/>
</dbReference>
<keyword evidence="2 7" id="KW-0808">Transferase</keyword>
<comment type="similarity">
    <text evidence="1 7">Belongs to the aminoglycoside phosphotransferase family.</text>
</comment>
<dbReference type="GO" id="GO:0016301">
    <property type="term" value="F:kinase activity"/>
    <property type="evidence" value="ECO:0007669"/>
    <property type="project" value="UniProtKB-KW"/>
</dbReference>
<keyword evidence="12" id="KW-1185">Reference proteome</keyword>
<keyword evidence="9" id="KW-0460">Magnesium</keyword>
<dbReference type="PIRSF" id="PIRSF000706">
    <property type="entry name" value="Kanamycin_kin"/>
    <property type="match status" value="1"/>
</dbReference>
<reference evidence="11 12" key="1">
    <citation type="journal article" date="2015" name="Genome Announc.">
        <title>Expanding the biotechnology potential of lactobacilli through comparative genomics of 213 strains and associated genera.</title>
        <authorList>
            <person name="Sun Z."/>
            <person name="Harris H.M."/>
            <person name="McCann A."/>
            <person name="Guo C."/>
            <person name="Argimon S."/>
            <person name="Zhang W."/>
            <person name="Yang X."/>
            <person name="Jeffery I.B."/>
            <person name="Cooney J.C."/>
            <person name="Kagawa T.F."/>
            <person name="Liu W."/>
            <person name="Song Y."/>
            <person name="Salvetti E."/>
            <person name="Wrobel A."/>
            <person name="Rasinkangas P."/>
            <person name="Parkhill J."/>
            <person name="Rea M.C."/>
            <person name="O'Sullivan O."/>
            <person name="Ritari J."/>
            <person name="Douillard F.P."/>
            <person name="Paul Ross R."/>
            <person name="Yang R."/>
            <person name="Briner A.E."/>
            <person name="Felis G.E."/>
            <person name="de Vos W.M."/>
            <person name="Barrangou R."/>
            <person name="Klaenhammer T.R."/>
            <person name="Caufield P.W."/>
            <person name="Cui Y."/>
            <person name="Zhang H."/>
            <person name="O'Toole P.W."/>
        </authorList>
    </citation>
    <scope>NUCLEOTIDE SEQUENCE [LARGE SCALE GENOMIC DNA]</scope>
    <source>
        <strain evidence="11 12">DSM 16043</strain>
    </source>
</reference>
<dbReference type="Proteomes" id="UP000051036">
    <property type="component" value="Unassembled WGS sequence"/>
</dbReference>
<organism evidence="11 12">
    <name type="scientific">Lactobacillus kalixensis DSM 16043</name>
    <dbReference type="NCBI Taxonomy" id="1423763"/>
    <lineage>
        <taxon>Bacteria</taxon>
        <taxon>Bacillati</taxon>
        <taxon>Bacillota</taxon>
        <taxon>Bacilli</taxon>
        <taxon>Lactobacillales</taxon>
        <taxon>Lactobacillaceae</taxon>
        <taxon>Lactobacillus</taxon>
    </lineage>
</organism>
<keyword evidence="6 7" id="KW-0046">Antibiotic resistance</keyword>
<evidence type="ECO:0000256" key="7">
    <source>
        <dbReference type="PIRNR" id="PIRNR000706"/>
    </source>
</evidence>
<protein>
    <recommendedName>
        <fullName evidence="10">Aminoglycoside phosphotransferase domain-containing protein</fullName>
    </recommendedName>
</protein>
<dbReference type="InterPro" id="IPR011009">
    <property type="entry name" value="Kinase-like_dom_sf"/>
</dbReference>
<dbReference type="OrthoDB" id="3806873at2"/>
<dbReference type="STRING" id="1423763.FC46_GL000056"/>
<evidence type="ECO:0000256" key="5">
    <source>
        <dbReference type="ARBA" id="ARBA00022840"/>
    </source>
</evidence>
<evidence type="ECO:0000313" key="11">
    <source>
        <dbReference type="EMBL" id="KRL91508.1"/>
    </source>
</evidence>
<name>A0A0R1UF53_9LACO</name>
<dbReference type="SUPFAM" id="SSF56112">
    <property type="entry name" value="Protein kinase-like (PK-like)"/>
    <property type="match status" value="1"/>
</dbReference>
<dbReference type="InterPro" id="IPR024165">
    <property type="entry name" value="Kan/Strep_kinase"/>
</dbReference>
<dbReference type="GO" id="GO:0016773">
    <property type="term" value="F:phosphotransferase activity, alcohol group as acceptor"/>
    <property type="evidence" value="ECO:0007669"/>
    <property type="project" value="InterPro"/>
</dbReference>
<feature type="active site" description="Proton acceptor" evidence="8">
    <location>
        <position position="186"/>
    </location>
</feature>
<comment type="caution">
    <text evidence="11">The sequence shown here is derived from an EMBL/GenBank/DDBJ whole genome shotgun (WGS) entry which is preliminary data.</text>
</comment>
<dbReference type="RefSeq" id="WP_057797043.1">
    <property type="nucleotide sequence ID" value="NZ_AZFM01000001.1"/>
</dbReference>
<dbReference type="Pfam" id="PF01636">
    <property type="entry name" value="APH"/>
    <property type="match status" value="1"/>
</dbReference>
<proteinExistence type="inferred from homology"/>
<keyword evidence="5 7" id="KW-0067">ATP-binding</keyword>
<dbReference type="CDD" id="cd05150">
    <property type="entry name" value="APH"/>
    <property type="match status" value="1"/>
</dbReference>
<dbReference type="PATRIC" id="fig|1423763.3.peg.55"/>
<dbReference type="Gene3D" id="3.90.1200.10">
    <property type="match status" value="1"/>
</dbReference>
<dbReference type="GO" id="GO:0046677">
    <property type="term" value="P:response to antibiotic"/>
    <property type="evidence" value="ECO:0007669"/>
    <property type="project" value="UniProtKB-KW"/>
</dbReference>
<keyword evidence="3 7" id="KW-0547">Nucleotide-binding</keyword>
<evidence type="ECO:0000313" key="12">
    <source>
        <dbReference type="Proteomes" id="UP000051036"/>
    </source>
</evidence>
<feature type="binding site" evidence="9">
    <location>
        <position position="204"/>
    </location>
    <ligand>
        <name>Mg(2+)</name>
        <dbReference type="ChEBI" id="CHEBI:18420"/>
    </ligand>
</feature>
<dbReference type="EMBL" id="AZFM01000001">
    <property type="protein sequence ID" value="KRL91508.1"/>
    <property type="molecule type" value="Genomic_DNA"/>
</dbReference>
<evidence type="ECO:0000256" key="4">
    <source>
        <dbReference type="ARBA" id="ARBA00022777"/>
    </source>
</evidence>
<evidence type="ECO:0000256" key="1">
    <source>
        <dbReference type="ARBA" id="ARBA00006219"/>
    </source>
</evidence>
<feature type="domain" description="Aminoglycoside phosphotransferase" evidence="10">
    <location>
        <begin position="34"/>
        <end position="244"/>
    </location>
</feature>
<dbReference type="InterPro" id="IPR002575">
    <property type="entry name" value="Aminoglycoside_PTrfase"/>
</dbReference>
<gene>
    <name evidence="11" type="ORF">FC46_GL000056</name>
</gene>
<evidence type="ECO:0000259" key="10">
    <source>
        <dbReference type="Pfam" id="PF01636"/>
    </source>
</evidence>
<feature type="binding site" evidence="9">
    <location>
        <position position="191"/>
    </location>
    <ligand>
        <name>Mg(2+)</name>
        <dbReference type="ChEBI" id="CHEBI:18420"/>
    </ligand>
</feature>
<evidence type="ECO:0000256" key="3">
    <source>
        <dbReference type="ARBA" id="ARBA00022741"/>
    </source>
</evidence>
<accession>A0A0R1UF53</accession>